<comment type="caution">
    <text evidence="4">The sequence shown here is derived from an EMBL/GenBank/DDBJ whole genome shotgun (WGS) entry which is preliminary data.</text>
</comment>
<dbReference type="EMBL" id="JBHUOZ010000003">
    <property type="protein sequence ID" value="MFD2921403.1"/>
    <property type="molecule type" value="Genomic_DNA"/>
</dbReference>
<dbReference type="RefSeq" id="WP_386101637.1">
    <property type="nucleotide sequence ID" value="NZ_JBHUOZ010000003.1"/>
</dbReference>
<organism evidence="4 5">
    <name type="scientific">Terrimonas rubra</name>
    <dbReference type="NCBI Taxonomy" id="1035890"/>
    <lineage>
        <taxon>Bacteria</taxon>
        <taxon>Pseudomonadati</taxon>
        <taxon>Bacteroidota</taxon>
        <taxon>Chitinophagia</taxon>
        <taxon>Chitinophagales</taxon>
        <taxon>Chitinophagaceae</taxon>
        <taxon>Terrimonas</taxon>
    </lineage>
</organism>
<dbReference type="InterPro" id="IPR036388">
    <property type="entry name" value="WH-like_DNA-bd_sf"/>
</dbReference>
<accession>A0ABW6A7W6</accession>
<evidence type="ECO:0000256" key="2">
    <source>
        <dbReference type="ARBA" id="ARBA00023125"/>
    </source>
</evidence>
<evidence type="ECO:0000313" key="5">
    <source>
        <dbReference type="Proteomes" id="UP001597511"/>
    </source>
</evidence>
<evidence type="ECO:0000313" key="4">
    <source>
        <dbReference type="EMBL" id="MFD2921403.1"/>
    </source>
</evidence>
<dbReference type="InterPro" id="IPR052362">
    <property type="entry name" value="HTH-GbsR_regulator"/>
</dbReference>
<evidence type="ECO:0000256" key="3">
    <source>
        <dbReference type="ARBA" id="ARBA00023163"/>
    </source>
</evidence>
<dbReference type="PANTHER" id="PTHR38465:SF1">
    <property type="entry name" value="HTH-TYPE TRANSCRIPTIONAL REGULATOR MJ1563-RELATED"/>
    <property type="match status" value="1"/>
</dbReference>
<dbReference type="SUPFAM" id="SSF46785">
    <property type="entry name" value="Winged helix' DNA-binding domain"/>
    <property type="match status" value="1"/>
</dbReference>
<sequence length="156" mass="17896">MSNKIPLSKVQVQLIEELVHVHVMMGLQPAWGKILALLTVSDETELTFEQIMETLDISKSGVSQALKQLELTKRIAYRTKMNDRKRYFHLRIEDWREQVAEMFSVLGKSVATTNKILKIRPAATKAFNRDLADMNNFLSSLHKMTIPALKTTPEKK</sequence>
<proteinExistence type="predicted"/>
<evidence type="ECO:0000256" key="1">
    <source>
        <dbReference type="ARBA" id="ARBA00023015"/>
    </source>
</evidence>
<protein>
    <submittedName>
        <fullName evidence="4">GbsR/MarR family transcriptional regulator</fullName>
    </submittedName>
</protein>
<dbReference type="PANTHER" id="PTHR38465">
    <property type="entry name" value="HTH-TYPE TRANSCRIPTIONAL REGULATOR MJ1563-RELATED"/>
    <property type="match status" value="1"/>
</dbReference>
<reference evidence="5" key="1">
    <citation type="journal article" date="2019" name="Int. J. Syst. Evol. Microbiol.">
        <title>The Global Catalogue of Microorganisms (GCM) 10K type strain sequencing project: providing services to taxonomists for standard genome sequencing and annotation.</title>
        <authorList>
            <consortium name="The Broad Institute Genomics Platform"/>
            <consortium name="The Broad Institute Genome Sequencing Center for Infectious Disease"/>
            <person name="Wu L."/>
            <person name="Ma J."/>
        </authorList>
    </citation>
    <scope>NUCLEOTIDE SEQUENCE [LARGE SCALE GENOMIC DNA]</scope>
    <source>
        <strain evidence="5">KCTC 23299</strain>
    </source>
</reference>
<dbReference type="InterPro" id="IPR036390">
    <property type="entry name" value="WH_DNA-bd_sf"/>
</dbReference>
<keyword evidence="1" id="KW-0805">Transcription regulation</keyword>
<keyword evidence="5" id="KW-1185">Reference proteome</keyword>
<keyword evidence="3" id="KW-0804">Transcription</keyword>
<name>A0ABW6A7W6_9BACT</name>
<dbReference type="Proteomes" id="UP001597511">
    <property type="component" value="Unassembled WGS sequence"/>
</dbReference>
<dbReference type="Gene3D" id="1.10.10.10">
    <property type="entry name" value="Winged helix-like DNA-binding domain superfamily/Winged helix DNA-binding domain"/>
    <property type="match status" value="1"/>
</dbReference>
<keyword evidence="2" id="KW-0238">DNA-binding</keyword>
<gene>
    <name evidence="4" type="ORF">ACFS6H_16875</name>
</gene>